<name>A0ABP0ZRL2_9ASCO</name>
<sequence length="535" mass="61147">MLATCLFQSGGSIGKNGLGCAVLRLKIQARGFARTRSVCKEHETLTWNLNNYQSTFPQDALVNGQISTLKKLLANRHHPQALKCGIIYESAKIRQQSKVVEVLLADPLASNNKTWFEKILHRDGRARYSFAEEELVADRRDFKVPSPILSGVYRSRYGDLSDTSQNDIVLVEEVDPRNLGSTVEEFTYFVYVTNRFESASSSLPQAVRDRILVEVIDNVEYSPASTESTPLTIDKSLRTHVVKIDSEKALEGILAFLKDDVKATDLFIDNMSSSNVYELFKIIDFYSRTNSALKWYLNGIIEDIQNKIKRDTANAAETSTQVQGELTNFIQFVNSELQYEFEPKTRRFIHKNLAWWKLYYKNDNVEYDLKDYFNVNFMPKSIEIYNFLRGKMMPNEKAVHNPLLTLKNEVINQRVGTEVQPEVLLILSKAFVYYQLPISLLAGLAYQFFDFSANASVALFSLGWVVGFNYVSRNWIKFMDSWLHGLVETIRICLSKSCIEDGLLKESKAYVETAETANTKRQALLKEIEAYEGKI</sequence>
<dbReference type="Proteomes" id="UP001497383">
    <property type="component" value="Chromosome 5"/>
</dbReference>
<evidence type="ECO:0000313" key="2">
    <source>
        <dbReference type="EMBL" id="CAK9440447.1"/>
    </source>
</evidence>
<evidence type="ECO:0000259" key="1">
    <source>
        <dbReference type="Pfam" id="PF23868"/>
    </source>
</evidence>
<dbReference type="GeneID" id="92209743"/>
<dbReference type="PANTHER" id="PTHR38644:SF1">
    <property type="entry name" value="EXPRESSED PROTEIN"/>
    <property type="match status" value="1"/>
</dbReference>
<dbReference type="PANTHER" id="PTHR38644">
    <property type="entry name" value="EXPRESSED PROTEIN"/>
    <property type="match status" value="1"/>
</dbReference>
<protein>
    <recommendedName>
        <fullName evidence="1">Mmc1 C-terminal domain-containing protein</fullName>
    </recommendedName>
</protein>
<reference evidence="2 3" key="1">
    <citation type="submission" date="2024-03" db="EMBL/GenBank/DDBJ databases">
        <authorList>
            <person name="Brejova B."/>
        </authorList>
    </citation>
    <scope>NUCLEOTIDE SEQUENCE [LARGE SCALE GENOMIC DNA]</scope>
    <source>
        <strain evidence="2 3">CBS 14171</strain>
    </source>
</reference>
<dbReference type="Pfam" id="PF23868">
    <property type="entry name" value="Mmc1_C"/>
    <property type="match status" value="1"/>
</dbReference>
<evidence type="ECO:0000313" key="3">
    <source>
        <dbReference type="Proteomes" id="UP001497383"/>
    </source>
</evidence>
<dbReference type="EMBL" id="OZ022409">
    <property type="protein sequence ID" value="CAK9440447.1"/>
    <property type="molecule type" value="Genomic_DNA"/>
</dbReference>
<organism evidence="2 3">
    <name type="scientific">Lodderomyces beijingensis</name>
    <dbReference type="NCBI Taxonomy" id="1775926"/>
    <lineage>
        <taxon>Eukaryota</taxon>
        <taxon>Fungi</taxon>
        <taxon>Dikarya</taxon>
        <taxon>Ascomycota</taxon>
        <taxon>Saccharomycotina</taxon>
        <taxon>Pichiomycetes</taxon>
        <taxon>Debaryomycetaceae</taxon>
        <taxon>Candida/Lodderomyces clade</taxon>
        <taxon>Lodderomyces</taxon>
    </lineage>
</organism>
<gene>
    <name evidence="2" type="ORF">LODBEIA_P45470</name>
</gene>
<dbReference type="InterPro" id="IPR056196">
    <property type="entry name" value="Mmc1_C"/>
</dbReference>
<dbReference type="RefSeq" id="XP_066831485.1">
    <property type="nucleotide sequence ID" value="XM_066974780.1"/>
</dbReference>
<keyword evidence="3" id="KW-1185">Reference proteome</keyword>
<proteinExistence type="predicted"/>
<feature type="domain" description="Mmc1 C-terminal" evidence="1">
    <location>
        <begin position="324"/>
        <end position="491"/>
    </location>
</feature>
<accession>A0ABP0ZRL2</accession>